<comment type="caution">
    <text evidence="1">The sequence shown here is derived from an EMBL/GenBank/DDBJ whole genome shotgun (WGS) entry which is preliminary data.</text>
</comment>
<evidence type="ECO:0000313" key="1">
    <source>
        <dbReference type="EMBL" id="GBM35697.1"/>
    </source>
</evidence>
<evidence type="ECO:0000313" key="2">
    <source>
        <dbReference type="Proteomes" id="UP000499080"/>
    </source>
</evidence>
<sequence>MTHLILPSEPRWPSGKVGFEAGRLQVQNPIPLKIRFVCGLTWIKRPPSSVVRKFGEEGATRCRPRHQNYKDCPKIALVLLQIGTLIQSTLVITTAHYKDHSIITTSDKITSCVSLCTLCYFTPGIKTVQCRLIPIQRLNSAATLPCIFPKRTCF</sequence>
<name>A0A4Y2F4K0_ARAVE</name>
<accession>A0A4Y2F4K0</accession>
<gene>
    <name evidence="1" type="ORF">AVEN_267455_1</name>
</gene>
<dbReference type="EMBL" id="BGPR01000791">
    <property type="protein sequence ID" value="GBM35697.1"/>
    <property type="molecule type" value="Genomic_DNA"/>
</dbReference>
<protein>
    <submittedName>
        <fullName evidence="1">Uncharacterized protein</fullName>
    </submittedName>
</protein>
<organism evidence="1 2">
    <name type="scientific">Araneus ventricosus</name>
    <name type="common">Orbweaver spider</name>
    <name type="synonym">Epeira ventricosa</name>
    <dbReference type="NCBI Taxonomy" id="182803"/>
    <lineage>
        <taxon>Eukaryota</taxon>
        <taxon>Metazoa</taxon>
        <taxon>Ecdysozoa</taxon>
        <taxon>Arthropoda</taxon>
        <taxon>Chelicerata</taxon>
        <taxon>Arachnida</taxon>
        <taxon>Araneae</taxon>
        <taxon>Araneomorphae</taxon>
        <taxon>Entelegynae</taxon>
        <taxon>Araneoidea</taxon>
        <taxon>Araneidae</taxon>
        <taxon>Araneus</taxon>
    </lineage>
</organism>
<dbReference type="Proteomes" id="UP000499080">
    <property type="component" value="Unassembled WGS sequence"/>
</dbReference>
<reference evidence="1 2" key="1">
    <citation type="journal article" date="2019" name="Sci. Rep.">
        <title>Orb-weaving spider Araneus ventricosus genome elucidates the spidroin gene catalogue.</title>
        <authorList>
            <person name="Kono N."/>
            <person name="Nakamura H."/>
            <person name="Ohtoshi R."/>
            <person name="Moran D.A.P."/>
            <person name="Shinohara A."/>
            <person name="Yoshida Y."/>
            <person name="Fujiwara M."/>
            <person name="Mori M."/>
            <person name="Tomita M."/>
            <person name="Arakawa K."/>
        </authorList>
    </citation>
    <scope>NUCLEOTIDE SEQUENCE [LARGE SCALE GENOMIC DNA]</scope>
</reference>
<keyword evidence="2" id="KW-1185">Reference proteome</keyword>
<proteinExistence type="predicted"/>
<dbReference type="AlphaFoldDB" id="A0A4Y2F4K0"/>